<comment type="caution">
    <text evidence="11">The sequence shown here is derived from an EMBL/GenBank/DDBJ whole genome shotgun (WGS) entry which is preliminary data.</text>
</comment>
<evidence type="ECO:0000256" key="6">
    <source>
        <dbReference type="ARBA" id="ARBA00022679"/>
    </source>
</evidence>
<evidence type="ECO:0000256" key="2">
    <source>
        <dbReference type="ARBA" id="ARBA00005684"/>
    </source>
</evidence>
<reference evidence="12" key="1">
    <citation type="journal article" date="2019" name="Int. J. Syst. Evol. Microbiol.">
        <title>The Global Catalogue of Microorganisms (GCM) 10K type strain sequencing project: providing services to taxonomists for standard genome sequencing and annotation.</title>
        <authorList>
            <consortium name="The Broad Institute Genomics Platform"/>
            <consortium name="The Broad Institute Genome Sequencing Center for Infectious Disease"/>
            <person name="Wu L."/>
            <person name="Ma J."/>
        </authorList>
    </citation>
    <scope>NUCLEOTIDE SEQUENCE [LARGE SCALE GENOMIC DNA]</scope>
    <source>
        <strain evidence="12">NBRC 113072</strain>
    </source>
</reference>
<evidence type="ECO:0000256" key="10">
    <source>
        <dbReference type="RuleBase" id="RU361207"/>
    </source>
</evidence>
<protein>
    <recommendedName>
        <fullName evidence="4 10">4-alpha-glucanotransferase</fullName>
        <ecNumber evidence="3 10">2.4.1.25</ecNumber>
    </recommendedName>
    <alternativeName>
        <fullName evidence="8 10">Amylomaltase</fullName>
    </alternativeName>
    <alternativeName>
        <fullName evidence="9 10">Disproportionating enzyme</fullName>
    </alternativeName>
</protein>
<evidence type="ECO:0000313" key="11">
    <source>
        <dbReference type="EMBL" id="GMA39084.1"/>
    </source>
</evidence>
<comment type="similarity">
    <text evidence="2 10">Belongs to the disproportionating enzyme family.</text>
</comment>
<keyword evidence="12" id="KW-1185">Reference proteome</keyword>
<evidence type="ECO:0000256" key="1">
    <source>
        <dbReference type="ARBA" id="ARBA00000439"/>
    </source>
</evidence>
<evidence type="ECO:0000256" key="7">
    <source>
        <dbReference type="ARBA" id="ARBA00023277"/>
    </source>
</evidence>
<dbReference type="EMBL" id="BSUO01000001">
    <property type="protein sequence ID" value="GMA39084.1"/>
    <property type="molecule type" value="Genomic_DNA"/>
</dbReference>
<dbReference type="Proteomes" id="UP001157126">
    <property type="component" value="Unassembled WGS sequence"/>
</dbReference>
<dbReference type="InterPro" id="IPR017853">
    <property type="entry name" value="GH"/>
</dbReference>
<evidence type="ECO:0000256" key="8">
    <source>
        <dbReference type="ARBA" id="ARBA00031423"/>
    </source>
</evidence>
<dbReference type="PANTHER" id="PTHR32438">
    <property type="entry name" value="4-ALPHA-GLUCANOTRANSFERASE DPE1, CHLOROPLASTIC/AMYLOPLASTIC"/>
    <property type="match status" value="1"/>
</dbReference>
<dbReference type="Pfam" id="PF02446">
    <property type="entry name" value="Glyco_hydro_77"/>
    <property type="match status" value="1"/>
</dbReference>
<keyword evidence="7 10" id="KW-0119">Carbohydrate metabolism</keyword>
<evidence type="ECO:0000256" key="4">
    <source>
        <dbReference type="ARBA" id="ARBA00020295"/>
    </source>
</evidence>
<sequence length="503" mass="56102">MLINPVHAAEPSAPMEASPYLPTSRRFVNPLYIRVEDVPEVAYLSVGDRAEVERLAAKARELNDSDRIDRDAAWTLKEQALRIVHAHPMSTRRAALFEAFCEREGQGLVDFATWSAIVRTHGTQTWPEGVETSAGDRVAEVRSELADEVSFAMWLQWVLDTQLATAQRELTEAGMSLGVVQDLAVGVHPTGADTWSLGDAFARGITVGAPPDPYNQRGQDWGQPPWRPDRLEELAYAPFRDMVRAALRHSGGLRIDHIIGLFRLWWVPAGESPLNGTYVRYDHDALIGILMLEAARAQALIIGEDLGTVEPWVRTYLSERGVLGTSILWFENTEDGTPRDPKDYRRLCLASVTTHDLPPTAGYLTGEHMRIREELDLFTRPVEVERQADEAERERMMQALRRRGLLPEAGADLSSDPGERLRSTVEALHRYVSATPAALVGIAVPDLVGDRRAMNQPGTHLEYPNWRLSLAGPDSRPLMLEDIVSSRQVRRLARAVDRGDHSG</sequence>
<evidence type="ECO:0000313" key="12">
    <source>
        <dbReference type="Proteomes" id="UP001157126"/>
    </source>
</evidence>
<organism evidence="11 12">
    <name type="scientific">Mobilicoccus caccae</name>
    <dbReference type="NCBI Taxonomy" id="1859295"/>
    <lineage>
        <taxon>Bacteria</taxon>
        <taxon>Bacillati</taxon>
        <taxon>Actinomycetota</taxon>
        <taxon>Actinomycetes</taxon>
        <taxon>Micrococcales</taxon>
        <taxon>Dermatophilaceae</taxon>
        <taxon>Mobilicoccus</taxon>
    </lineage>
</organism>
<comment type="catalytic activity">
    <reaction evidence="1 10">
        <text>Transfers a segment of a (1-&gt;4)-alpha-D-glucan to a new position in an acceptor, which may be glucose or a (1-&gt;4)-alpha-D-glucan.</text>
        <dbReference type="EC" id="2.4.1.25"/>
    </reaction>
</comment>
<accession>A0ABQ6IMC0</accession>
<evidence type="ECO:0000256" key="5">
    <source>
        <dbReference type="ARBA" id="ARBA00022676"/>
    </source>
</evidence>
<dbReference type="NCBIfam" id="TIGR00217">
    <property type="entry name" value="malQ"/>
    <property type="match status" value="1"/>
</dbReference>
<dbReference type="SUPFAM" id="SSF51445">
    <property type="entry name" value="(Trans)glycosidases"/>
    <property type="match status" value="1"/>
</dbReference>
<keyword evidence="5 10" id="KW-0328">Glycosyltransferase</keyword>
<dbReference type="RefSeq" id="WP_348536100.1">
    <property type="nucleotide sequence ID" value="NZ_BSUO01000001.1"/>
</dbReference>
<dbReference type="Gene3D" id="3.20.20.80">
    <property type="entry name" value="Glycosidases"/>
    <property type="match status" value="1"/>
</dbReference>
<dbReference type="PANTHER" id="PTHR32438:SF5">
    <property type="entry name" value="4-ALPHA-GLUCANOTRANSFERASE DPE1, CHLOROPLASTIC_AMYLOPLASTIC"/>
    <property type="match status" value="1"/>
</dbReference>
<dbReference type="EC" id="2.4.1.25" evidence="3 10"/>
<dbReference type="InterPro" id="IPR003385">
    <property type="entry name" value="Glyco_hydro_77"/>
</dbReference>
<evidence type="ECO:0000256" key="3">
    <source>
        <dbReference type="ARBA" id="ARBA00012560"/>
    </source>
</evidence>
<evidence type="ECO:0000256" key="9">
    <source>
        <dbReference type="ARBA" id="ARBA00031501"/>
    </source>
</evidence>
<keyword evidence="6 10" id="KW-0808">Transferase</keyword>
<gene>
    <name evidence="11" type="ORF">GCM10025883_11290</name>
</gene>
<proteinExistence type="inferred from homology"/>
<name>A0ABQ6IMC0_9MICO</name>